<dbReference type="AlphaFoldDB" id="A0AAV2D8L7"/>
<evidence type="ECO:0000313" key="1">
    <source>
        <dbReference type="EMBL" id="CAL1370101.1"/>
    </source>
</evidence>
<accession>A0AAV2D8L7</accession>
<evidence type="ECO:0000313" key="2">
    <source>
        <dbReference type="Proteomes" id="UP001497516"/>
    </source>
</evidence>
<evidence type="ECO:0008006" key="3">
    <source>
        <dbReference type="Google" id="ProtNLM"/>
    </source>
</evidence>
<dbReference type="Gene3D" id="2.40.50.140">
    <property type="entry name" value="Nucleic acid-binding proteins"/>
    <property type="match status" value="1"/>
</dbReference>
<dbReference type="Proteomes" id="UP001497516">
    <property type="component" value="Chromosome 2"/>
</dbReference>
<dbReference type="SUPFAM" id="SSF50249">
    <property type="entry name" value="Nucleic acid-binding proteins"/>
    <property type="match status" value="1"/>
</dbReference>
<keyword evidence="2" id="KW-1185">Reference proteome</keyword>
<dbReference type="InterPro" id="IPR012340">
    <property type="entry name" value="NA-bd_OB-fold"/>
</dbReference>
<reference evidence="1 2" key="1">
    <citation type="submission" date="2024-04" db="EMBL/GenBank/DDBJ databases">
        <authorList>
            <person name="Fracassetti M."/>
        </authorList>
    </citation>
    <scope>NUCLEOTIDE SEQUENCE [LARGE SCALE GENOMIC DNA]</scope>
</reference>
<dbReference type="EMBL" id="OZ034815">
    <property type="protein sequence ID" value="CAL1370101.1"/>
    <property type="molecule type" value="Genomic_DNA"/>
</dbReference>
<organism evidence="1 2">
    <name type="scientific">Linum trigynum</name>
    <dbReference type="NCBI Taxonomy" id="586398"/>
    <lineage>
        <taxon>Eukaryota</taxon>
        <taxon>Viridiplantae</taxon>
        <taxon>Streptophyta</taxon>
        <taxon>Embryophyta</taxon>
        <taxon>Tracheophyta</taxon>
        <taxon>Spermatophyta</taxon>
        <taxon>Magnoliopsida</taxon>
        <taxon>eudicotyledons</taxon>
        <taxon>Gunneridae</taxon>
        <taxon>Pentapetalae</taxon>
        <taxon>rosids</taxon>
        <taxon>fabids</taxon>
        <taxon>Malpighiales</taxon>
        <taxon>Linaceae</taxon>
        <taxon>Linum</taxon>
    </lineage>
</organism>
<proteinExistence type="predicted"/>
<sequence length="196" mass="21738">MNHILLSKLSWTDKSSVLKLRFLHSWAAGNPAWAGGFTERATLWTNELGLLVQSLAPNQLSVQLDEVLAVGNVYFMTQFSQHKSRKQDLHAIASLDEALVDVVGRLVSPTPVGYVQKQNRSIKRQTIVIQNERETSLSVTLWEEFVERLVLPDHIQMDGAAPVIVAFTSLNPSIWRGTVGASNSSVTRIVMLPPVP</sequence>
<gene>
    <name evidence="1" type="ORF">LTRI10_LOCUS12361</name>
</gene>
<name>A0AAV2D8L7_9ROSI</name>
<protein>
    <recommendedName>
        <fullName evidence="3">Replication protein A OB domain-containing protein</fullName>
    </recommendedName>
</protein>